<name>A0ABV6RY31_9GAMM</name>
<keyword evidence="4" id="KW-1185">Reference proteome</keyword>
<keyword evidence="2" id="KW-0472">Membrane</keyword>
<feature type="transmembrane region" description="Helical" evidence="2">
    <location>
        <begin position="95"/>
        <end position="114"/>
    </location>
</feature>
<dbReference type="Proteomes" id="UP001589896">
    <property type="component" value="Unassembled WGS sequence"/>
</dbReference>
<dbReference type="RefSeq" id="WP_386675367.1">
    <property type="nucleotide sequence ID" value="NZ_JBHLTG010000009.1"/>
</dbReference>
<keyword evidence="2" id="KW-1133">Transmembrane helix</keyword>
<sequence>MSSDSDARRIASGPTPSQLVPDPGGAQFSAASRSGDATPYDPLRLCIFATIALLGWLGGPVTLIVFSVVGFAGYWKAWRGGLKKSKCWLRDTRLVLAYFAVLTAAGVWGTYAVVTSLLRT</sequence>
<gene>
    <name evidence="3" type="ORF">ACFFGH_29005</name>
</gene>
<protein>
    <recommendedName>
        <fullName evidence="5">Transmembrane protein</fullName>
    </recommendedName>
</protein>
<reference evidence="3 4" key="1">
    <citation type="submission" date="2024-09" db="EMBL/GenBank/DDBJ databases">
        <authorList>
            <person name="Sun Q."/>
            <person name="Mori K."/>
        </authorList>
    </citation>
    <scope>NUCLEOTIDE SEQUENCE [LARGE SCALE GENOMIC DNA]</scope>
    <source>
        <strain evidence="3 4">KCTC 23076</strain>
    </source>
</reference>
<evidence type="ECO:0000256" key="2">
    <source>
        <dbReference type="SAM" id="Phobius"/>
    </source>
</evidence>
<evidence type="ECO:0000313" key="3">
    <source>
        <dbReference type="EMBL" id="MFC0681892.1"/>
    </source>
</evidence>
<evidence type="ECO:0000256" key="1">
    <source>
        <dbReference type="SAM" id="MobiDB-lite"/>
    </source>
</evidence>
<proteinExistence type="predicted"/>
<evidence type="ECO:0000313" key="4">
    <source>
        <dbReference type="Proteomes" id="UP001589896"/>
    </source>
</evidence>
<feature type="transmembrane region" description="Helical" evidence="2">
    <location>
        <begin position="47"/>
        <end position="74"/>
    </location>
</feature>
<accession>A0ABV6RY31</accession>
<organism evidence="3 4">
    <name type="scientific">Lysobacter korlensis</name>
    <dbReference type="NCBI Taxonomy" id="553636"/>
    <lineage>
        <taxon>Bacteria</taxon>
        <taxon>Pseudomonadati</taxon>
        <taxon>Pseudomonadota</taxon>
        <taxon>Gammaproteobacteria</taxon>
        <taxon>Lysobacterales</taxon>
        <taxon>Lysobacteraceae</taxon>
        <taxon>Lysobacter</taxon>
    </lineage>
</organism>
<keyword evidence="2" id="KW-0812">Transmembrane</keyword>
<feature type="region of interest" description="Disordered" evidence="1">
    <location>
        <begin position="1"/>
        <end position="37"/>
    </location>
</feature>
<dbReference type="EMBL" id="JBHLTG010000009">
    <property type="protein sequence ID" value="MFC0681892.1"/>
    <property type="molecule type" value="Genomic_DNA"/>
</dbReference>
<evidence type="ECO:0008006" key="5">
    <source>
        <dbReference type="Google" id="ProtNLM"/>
    </source>
</evidence>
<comment type="caution">
    <text evidence="3">The sequence shown here is derived from an EMBL/GenBank/DDBJ whole genome shotgun (WGS) entry which is preliminary data.</text>
</comment>